<name>A0A075AUN9_ROZAC</name>
<dbReference type="HOGENOM" id="CLU_504881_0_0_1"/>
<keyword evidence="1" id="KW-0175">Coiled coil</keyword>
<dbReference type="Gene3D" id="1.10.510.10">
    <property type="entry name" value="Transferase(Phosphotransferase) domain 1"/>
    <property type="match status" value="1"/>
</dbReference>
<gene>
    <name evidence="4" type="ORF">O9G_004214</name>
</gene>
<protein>
    <submittedName>
        <fullName evidence="4">Protein kinase-like domain-containing protein</fullName>
    </submittedName>
</protein>
<organism evidence="4 5">
    <name type="scientific">Rozella allomycis (strain CSF55)</name>
    <dbReference type="NCBI Taxonomy" id="988480"/>
    <lineage>
        <taxon>Eukaryota</taxon>
        <taxon>Fungi</taxon>
        <taxon>Fungi incertae sedis</taxon>
        <taxon>Cryptomycota</taxon>
        <taxon>Cryptomycota incertae sedis</taxon>
        <taxon>Rozella</taxon>
    </lineage>
</organism>
<dbReference type="GO" id="GO:0005524">
    <property type="term" value="F:ATP binding"/>
    <property type="evidence" value="ECO:0007669"/>
    <property type="project" value="InterPro"/>
</dbReference>
<dbReference type="SMART" id="SM00220">
    <property type="entry name" value="S_TKc"/>
    <property type="match status" value="1"/>
</dbReference>
<feature type="coiled-coil region" evidence="1">
    <location>
        <begin position="504"/>
        <end position="531"/>
    </location>
</feature>
<dbReference type="PROSITE" id="PS50011">
    <property type="entry name" value="PROTEIN_KINASE_DOM"/>
    <property type="match status" value="1"/>
</dbReference>
<evidence type="ECO:0000256" key="2">
    <source>
        <dbReference type="SAM" id="MobiDB-lite"/>
    </source>
</evidence>
<dbReference type="GO" id="GO:0004672">
    <property type="term" value="F:protein kinase activity"/>
    <property type="evidence" value="ECO:0007669"/>
    <property type="project" value="InterPro"/>
</dbReference>
<dbReference type="STRING" id="988480.A0A075AUN9"/>
<feature type="region of interest" description="Disordered" evidence="2">
    <location>
        <begin position="1"/>
        <end position="116"/>
    </location>
</feature>
<dbReference type="InterPro" id="IPR011009">
    <property type="entry name" value="Kinase-like_dom_sf"/>
</dbReference>
<accession>A0A075AUN9</accession>
<evidence type="ECO:0000259" key="3">
    <source>
        <dbReference type="PROSITE" id="PS50011"/>
    </source>
</evidence>
<feature type="compositionally biased region" description="Polar residues" evidence="2">
    <location>
        <begin position="1"/>
        <end position="30"/>
    </location>
</feature>
<dbReference type="InterPro" id="IPR000719">
    <property type="entry name" value="Prot_kinase_dom"/>
</dbReference>
<keyword evidence="4" id="KW-0418">Kinase</keyword>
<feature type="compositionally biased region" description="Basic and acidic residues" evidence="2">
    <location>
        <begin position="67"/>
        <end position="81"/>
    </location>
</feature>
<dbReference type="Proteomes" id="UP000030755">
    <property type="component" value="Unassembled WGS sequence"/>
</dbReference>
<dbReference type="AlphaFoldDB" id="A0A075AUN9"/>
<evidence type="ECO:0000256" key="1">
    <source>
        <dbReference type="SAM" id="Coils"/>
    </source>
</evidence>
<reference evidence="4 5" key="1">
    <citation type="journal article" date="2013" name="Curr. Biol.">
        <title>Shared signatures of parasitism and phylogenomics unite Cryptomycota and microsporidia.</title>
        <authorList>
            <person name="James T.Y."/>
            <person name="Pelin A."/>
            <person name="Bonen L."/>
            <person name="Ahrendt S."/>
            <person name="Sain D."/>
            <person name="Corradi N."/>
            <person name="Stajich J.E."/>
        </authorList>
    </citation>
    <scope>NUCLEOTIDE SEQUENCE [LARGE SCALE GENOMIC DNA]</scope>
    <source>
        <strain evidence="4 5">CSF55</strain>
    </source>
</reference>
<sequence>NDNKSSQKSLNKVKGENSSQKSLNATASKQSLKKAASEKSIASKDSTFATKKEVGKSLSSIKNSRKSLKDSKSSLPEKEPRASSASNKSSKGSNAYVAEKSQTVPRASSVPLDRILNNDVPTNSVEKLPEQTHCQTLEDFNYSTIPNCVKHEFRVERFFYASSESLMCTAKRYRDGKDVIIKYYARESKVQDENEILNKFMRELRGLKLLESSPFFPNVVCKLPTDMDDDYFVLVVDAFPVTNLASYQKFSLSELVNFTSKVSLALEHAAIQGLIIQNLSPKNIYLNEGRVFIVDLSYAVTSHDQLIKPKASPYSAPENIWSKSTDLFSLGVILFELHAKSVGISGDTRYPFWIVEGEYFPRPREANFNPYVYAMTRPMLSLDLAKRRLFPANPNFFFAWSIRDSRNKRSTIKNLTYRDIINNVDIVRNIPNSDFDSVLEFIDEYLSLKESSANEKIVLEHQLKILRYINHQMDMELRIVNSHSASEQAKTSAIETIKVIKKMEDSARNDIKSIKQNLQRNEVEMNELKAKIFNLCQINY</sequence>
<dbReference type="Gene3D" id="3.30.200.20">
    <property type="entry name" value="Phosphorylase Kinase, domain 1"/>
    <property type="match status" value="1"/>
</dbReference>
<feature type="non-terminal residue" evidence="4">
    <location>
        <position position="1"/>
    </location>
</feature>
<keyword evidence="5" id="KW-1185">Reference proteome</keyword>
<feature type="domain" description="Protein kinase" evidence="3">
    <location>
        <begin position="153"/>
        <end position="421"/>
    </location>
</feature>
<dbReference type="EMBL" id="KE561165">
    <property type="protein sequence ID" value="EPZ32239.1"/>
    <property type="molecule type" value="Genomic_DNA"/>
</dbReference>
<dbReference type="OrthoDB" id="6718656at2759"/>
<dbReference type="SUPFAM" id="SSF56112">
    <property type="entry name" value="Protein kinase-like (PK-like)"/>
    <property type="match status" value="1"/>
</dbReference>
<evidence type="ECO:0000313" key="4">
    <source>
        <dbReference type="EMBL" id="EPZ32239.1"/>
    </source>
</evidence>
<dbReference type="Pfam" id="PF00069">
    <property type="entry name" value="Pkinase"/>
    <property type="match status" value="1"/>
</dbReference>
<proteinExistence type="predicted"/>
<keyword evidence="4" id="KW-0808">Transferase</keyword>
<feature type="compositionally biased region" description="Low complexity" evidence="2">
    <location>
        <begin position="82"/>
        <end position="95"/>
    </location>
</feature>
<evidence type="ECO:0000313" key="5">
    <source>
        <dbReference type="Proteomes" id="UP000030755"/>
    </source>
</evidence>